<organism evidence="15 16">
    <name type="scientific">Salvia divinorum</name>
    <name type="common">Maria pastora</name>
    <name type="synonym">Diviner's sage</name>
    <dbReference type="NCBI Taxonomy" id="28513"/>
    <lineage>
        <taxon>Eukaryota</taxon>
        <taxon>Viridiplantae</taxon>
        <taxon>Streptophyta</taxon>
        <taxon>Embryophyta</taxon>
        <taxon>Tracheophyta</taxon>
        <taxon>Spermatophyta</taxon>
        <taxon>Magnoliopsida</taxon>
        <taxon>eudicotyledons</taxon>
        <taxon>Gunneridae</taxon>
        <taxon>Pentapetalae</taxon>
        <taxon>asterids</taxon>
        <taxon>lamiids</taxon>
        <taxon>Lamiales</taxon>
        <taxon>Lamiaceae</taxon>
        <taxon>Nepetoideae</taxon>
        <taxon>Mentheae</taxon>
        <taxon>Salviinae</taxon>
        <taxon>Salvia</taxon>
        <taxon>Salvia subgen. Calosphace</taxon>
    </lineage>
</organism>
<feature type="binding site" evidence="10">
    <location>
        <begin position="130"/>
        <end position="137"/>
    </location>
    <ligand>
        <name>ATP</name>
        <dbReference type="ChEBI" id="CHEBI:30616"/>
    </ligand>
</feature>
<dbReference type="Pfam" id="PF00225">
    <property type="entry name" value="Kinesin"/>
    <property type="match status" value="1"/>
</dbReference>
<comment type="function">
    <text evidence="9">Responsible for microtubule translocation. May be important for the organization of phragmoplast-specific arrays of microtubules. Plays an essential role in stabilizing the mitotic spindle. Required during mitotic cytokinesis.</text>
</comment>
<dbReference type="PANTHER" id="PTHR47970">
    <property type="entry name" value="KINESIN-LIKE PROTEIN KIF11"/>
    <property type="match status" value="1"/>
</dbReference>
<feature type="domain" description="Kinesin motor" evidence="14">
    <location>
        <begin position="44"/>
        <end position="382"/>
    </location>
</feature>
<keyword evidence="3 11" id="KW-0493">Microtubule</keyword>
<dbReference type="PROSITE" id="PS50067">
    <property type="entry name" value="KINESIN_MOTOR_2"/>
    <property type="match status" value="1"/>
</dbReference>
<protein>
    <recommendedName>
        <fullName evidence="11">Kinesin-like protein</fullName>
    </recommendedName>
</protein>
<evidence type="ECO:0000256" key="11">
    <source>
        <dbReference type="RuleBase" id="RU000394"/>
    </source>
</evidence>
<dbReference type="GO" id="GO:0005819">
    <property type="term" value="C:spindle"/>
    <property type="evidence" value="ECO:0007669"/>
    <property type="project" value="UniProtKB-SubCell"/>
</dbReference>
<gene>
    <name evidence="15" type="ORF">AAHA92_01625</name>
</gene>
<evidence type="ECO:0000256" key="1">
    <source>
        <dbReference type="ARBA" id="ARBA00004186"/>
    </source>
</evidence>
<feature type="region of interest" description="Disordered" evidence="13">
    <location>
        <begin position="1"/>
        <end position="40"/>
    </location>
</feature>
<dbReference type="SUPFAM" id="SSF52540">
    <property type="entry name" value="P-loop containing nucleoside triphosphate hydrolases"/>
    <property type="match status" value="1"/>
</dbReference>
<evidence type="ECO:0000256" key="9">
    <source>
        <dbReference type="ARBA" id="ARBA00046159"/>
    </source>
</evidence>
<keyword evidence="7" id="KW-0206">Cytoskeleton</keyword>
<evidence type="ECO:0000313" key="15">
    <source>
        <dbReference type="EMBL" id="KAL1565958.1"/>
    </source>
</evidence>
<dbReference type="GO" id="GO:0003774">
    <property type="term" value="F:cytoskeletal motor activity"/>
    <property type="evidence" value="ECO:0007669"/>
    <property type="project" value="UniProtKB-UniRule"/>
</dbReference>
<evidence type="ECO:0000256" key="7">
    <source>
        <dbReference type="ARBA" id="ARBA00023212"/>
    </source>
</evidence>
<dbReference type="InterPro" id="IPR047149">
    <property type="entry name" value="KIF11-like"/>
</dbReference>
<dbReference type="Gene3D" id="3.40.850.10">
    <property type="entry name" value="Kinesin motor domain"/>
    <property type="match status" value="1"/>
</dbReference>
<dbReference type="GO" id="GO:0005524">
    <property type="term" value="F:ATP binding"/>
    <property type="evidence" value="ECO:0007669"/>
    <property type="project" value="UniProtKB-UniRule"/>
</dbReference>
<dbReference type="PROSITE" id="PS00411">
    <property type="entry name" value="KINESIN_MOTOR_1"/>
    <property type="match status" value="1"/>
</dbReference>
<proteinExistence type="inferred from homology"/>
<dbReference type="InterPro" id="IPR019821">
    <property type="entry name" value="Kinesin_motor_CS"/>
</dbReference>
<evidence type="ECO:0000256" key="10">
    <source>
        <dbReference type="PROSITE-ProRule" id="PRU00283"/>
    </source>
</evidence>
<feature type="compositionally biased region" description="Basic and acidic residues" evidence="13">
    <location>
        <begin position="30"/>
        <end position="40"/>
    </location>
</feature>
<evidence type="ECO:0000256" key="2">
    <source>
        <dbReference type="ARBA" id="ARBA00022490"/>
    </source>
</evidence>
<sequence length="986" mass="110315">MENSRANSQRRRSWAPSSMSRTLWSSNESPTRDFRSNDEQKGVNVQVVARCRPMSEEESRGKTSSMISCDEIKQQVVATQNTGSKQTDKVFVFDKVFGPNSKQIEVYNDVVAPAIAEVLEGYSWTIFAYGQTGTGKTYTMEGEGRKYKNGEFHENAGVIPRAMQQIFDVLERERADYSMKATFLELYNEEITDLLAPDEAKRPLVLMEDGKGAVFVRGLEEEVVCSVDEICAILDKGSSRKRTAETLVNKQSNRSHSIFTITVQIKEPTSPTDHESEMIRCGRLNLVDLAGSENVLRSGAREGRAREAGEINKSLLTLGRVINALADNSTHVPYRDSKLTRLLRDSLGGKTKTCIIATISPSVLCQEETLSTLDYAFRAKCIKNRPEVNHKLMKSTVIKDLYTQIDSLKQELRVSRQVNRGYGDQGDRHSSDALRKQLMELQELYVYQQQLTVDLKDKLLSTERELATARQSLFNLEDRCQQAEDVCRDKETVISNLISSGKELTKKTLELQSDLEGAALDASTLFAKIEHKTDLEETNRQNVENFYSQLVQQLQELDEGVSASATSQEQNWKAIQDDTRSFLTSKAKAIDELFKQIENLKELHASGINNLDGSAEELHQKSQLALSRLSSELSAHSSCIMDLVSKNASAADAINNGLKSNMNDLGSRLDAFVKQQKENHARSHHTSKSIFSSLVSFFKTLKIYTSKLTLIEEDSQTIAKQKLHAFTTKFEEFSAAEEKLLLEQMSELLANSSSRKKKMIQAAVDDMLESASSNGLKLNQEISEMQGLTVETEEKWNVFIQTTESNHVEDSGAVEAGKLALEDDLQCCMRELSELSKQQRLSEESLLDEIKANFDSEDSLIKNETAANEKIHTRFSSVVASFLEETDDATRNLTLSAEKDLRLDREASEKAELLSARCIVSAKQARDSHSGQAAEISRSARKCLVDDYLVDSSPSLGKRNMVLQSREEIESLISLETPKADNAVAI</sequence>
<accession>A0ABD1IEK9</accession>
<dbReference type="InterPro" id="IPR027417">
    <property type="entry name" value="P-loop_NTPase"/>
</dbReference>
<feature type="coiled-coil region" evidence="12">
    <location>
        <begin position="459"/>
        <end position="486"/>
    </location>
</feature>
<dbReference type="PRINTS" id="PR00380">
    <property type="entry name" value="KINESINHEAVY"/>
</dbReference>
<dbReference type="EMBL" id="JBEAFC010000002">
    <property type="protein sequence ID" value="KAL1565958.1"/>
    <property type="molecule type" value="Genomic_DNA"/>
</dbReference>
<keyword evidence="12" id="KW-0175">Coiled coil</keyword>
<keyword evidence="5 10" id="KW-0067">ATP-binding</keyword>
<evidence type="ECO:0000256" key="12">
    <source>
        <dbReference type="SAM" id="Coils"/>
    </source>
</evidence>
<evidence type="ECO:0000256" key="3">
    <source>
        <dbReference type="ARBA" id="ARBA00022701"/>
    </source>
</evidence>
<evidence type="ECO:0000313" key="16">
    <source>
        <dbReference type="Proteomes" id="UP001567538"/>
    </source>
</evidence>
<reference evidence="15 16" key="1">
    <citation type="submission" date="2024-06" db="EMBL/GenBank/DDBJ databases">
        <title>A chromosome level genome sequence of Diviner's sage (Salvia divinorum).</title>
        <authorList>
            <person name="Ford S.A."/>
            <person name="Ro D.-K."/>
            <person name="Ness R.W."/>
            <person name="Phillips M.A."/>
        </authorList>
    </citation>
    <scope>NUCLEOTIDE SEQUENCE [LARGE SCALE GENOMIC DNA]</scope>
    <source>
        <strain evidence="15">SAF-2024a</strain>
        <tissue evidence="15">Leaf</tissue>
    </source>
</reference>
<evidence type="ECO:0000256" key="5">
    <source>
        <dbReference type="ARBA" id="ARBA00022840"/>
    </source>
</evidence>
<keyword evidence="6 10" id="KW-0505">Motor protein</keyword>
<keyword evidence="2" id="KW-0963">Cytoplasm</keyword>
<keyword evidence="4 10" id="KW-0547">Nucleotide-binding</keyword>
<evidence type="ECO:0000259" key="14">
    <source>
        <dbReference type="PROSITE" id="PS50067"/>
    </source>
</evidence>
<dbReference type="SMART" id="SM00129">
    <property type="entry name" value="KISc"/>
    <property type="match status" value="1"/>
</dbReference>
<evidence type="ECO:0000256" key="4">
    <source>
        <dbReference type="ARBA" id="ARBA00022741"/>
    </source>
</evidence>
<name>A0ABD1IEK9_SALDI</name>
<comment type="subcellular location">
    <subcellularLocation>
        <location evidence="1">Cytoplasm</location>
        <location evidence="1">Cytoskeleton</location>
        <location evidence="1">Spindle</location>
    </subcellularLocation>
</comment>
<comment type="similarity">
    <text evidence="8">Belongs to the TRAFAC class myosin-kinesin ATPase superfamily. Kinesin family. KIN-5/BimC subfamily.</text>
</comment>
<dbReference type="PANTHER" id="PTHR47970:SF14">
    <property type="entry name" value="125 KDA KINESIN-RELATED PROTEIN-LIKE ISOFORM X1"/>
    <property type="match status" value="1"/>
</dbReference>
<dbReference type="InterPro" id="IPR047241">
    <property type="entry name" value="KIF11-like_kin_motor_dom"/>
</dbReference>
<dbReference type="AlphaFoldDB" id="A0ABD1IEK9"/>
<dbReference type="InterPro" id="IPR001752">
    <property type="entry name" value="Kinesin_motor_dom"/>
</dbReference>
<dbReference type="Proteomes" id="UP001567538">
    <property type="component" value="Unassembled WGS sequence"/>
</dbReference>
<dbReference type="GO" id="GO:0007010">
    <property type="term" value="P:cytoskeleton organization"/>
    <property type="evidence" value="ECO:0007669"/>
    <property type="project" value="UniProtKB-ARBA"/>
</dbReference>
<dbReference type="FunFam" id="3.40.850.10:FF:000019">
    <property type="entry name" value="Kinesin-like protein KIN-5D"/>
    <property type="match status" value="1"/>
</dbReference>
<dbReference type="InterPro" id="IPR036961">
    <property type="entry name" value="Kinesin_motor_dom_sf"/>
</dbReference>
<evidence type="ECO:0000256" key="8">
    <source>
        <dbReference type="ARBA" id="ARBA00034704"/>
    </source>
</evidence>
<dbReference type="CDD" id="cd01364">
    <property type="entry name" value="KISc_BimC_Eg5"/>
    <property type="match status" value="1"/>
</dbReference>
<evidence type="ECO:0000256" key="6">
    <source>
        <dbReference type="ARBA" id="ARBA00023175"/>
    </source>
</evidence>
<dbReference type="GO" id="GO:0005874">
    <property type="term" value="C:microtubule"/>
    <property type="evidence" value="ECO:0007669"/>
    <property type="project" value="UniProtKB-KW"/>
</dbReference>
<comment type="caution">
    <text evidence="15">The sequence shown here is derived from an EMBL/GenBank/DDBJ whole genome shotgun (WGS) entry which is preliminary data.</text>
</comment>
<keyword evidence="16" id="KW-1185">Reference proteome</keyword>
<feature type="compositionally biased region" description="Polar residues" evidence="13">
    <location>
        <begin position="15"/>
        <end position="29"/>
    </location>
</feature>
<evidence type="ECO:0000256" key="13">
    <source>
        <dbReference type="SAM" id="MobiDB-lite"/>
    </source>
</evidence>